<organism evidence="2">
    <name type="scientific">freshwater metagenome</name>
    <dbReference type="NCBI Taxonomy" id="449393"/>
    <lineage>
        <taxon>unclassified sequences</taxon>
        <taxon>metagenomes</taxon>
        <taxon>ecological metagenomes</taxon>
    </lineage>
</organism>
<protein>
    <submittedName>
        <fullName evidence="2">Unannotated protein</fullName>
    </submittedName>
</protein>
<dbReference type="Pfam" id="PF00041">
    <property type="entry name" value="fn3"/>
    <property type="match status" value="1"/>
</dbReference>
<feature type="domain" description="Fibronectin type-III" evidence="1">
    <location>
        <begin position="331"/>
        <end position="420"/>
    </location>
</feature>
<dbReference type="SUPFAM" id="SSF55486">
    <property type="entry name" value="Metalloproteases ('zincins'), catalytic domain"/>
    <property type="match status" value="1"/>
</dbReference>
<dbReference type="Gene3D" id="2.120.10.70">
    <property type="entry name" value="Fucose-specific lectin"/>
    <property type="match status" value="1"/>
</dbReference>
<dbReference type="Gene3D" id="3.40.390.10">
    <property type="entry name" value="Collagenase (Catalytic Domain)"/>
    <property type="match status" value="1"/>
</dbReference>
<proteinExistence type="predicted"/>
<dbReference type="AlphaFoldDB" id="A0A6J6ATQ6"/>
<gene>
    <name evidence="2" type="ORF">UFOPK1399_00032</name>
</gene>
<evidence type="ECO:0000259" key="1">
    <source>
        <dbReference type="PROSITE" id="PS50853"/>
    </source>
</evidence>
<evidence type="ECO:0000313" key="2">
    <source>
        <dbReference type="EMBL" id="CAB4529489.1"/>
    </source>
</evidence>
<dbReference type="InterPro" id="IPR024079">
    <property type="entry name" value="MetalloPept_cat_dom_sf"/>
</dbReference>
<dbReference type="SMART" id="SM00060">
    <property type="entry name" value="FN3"/>
    <property type="match status" value="1"/>
</dbReference>
<accession>A0A6J6ATQ6</accession>
<name>A0A6J6ATQ6_9ZZZZ</name>
<dbReference type="InterPro" id="IPR003961">
    <property type="entry name" value="FN3_dom"/>
</dbReference>
<reference evidence="2" key="1">
    <citation type="submission" date="2020-05" db="EMBL/GenBank/DDBJ databases">
        <authorList>
            <person name="Chiriac C."/>
            <person name="Salcher M."/>
            <person name="Ghai R."/>
            <person name="Kavagutti S V."/>
        </authorList>
    </citation>
    <scope>NUCLEOTIDE SEQUENCE</scope>
</reference>
<sequence>MRGLTRRAGIALTAFTLLISLASPIQSQALSTFRVAPSTVWGHVYAGPATAVTQSRNPKVAYLEQKSKFVVNYKNFPEWAKKDFQAAVDVWGANFSSKVSITIDATWSRASSSGILGSARPGSYYAGFDGAPDASLWYPSALANALAGKDLDPSNPEMVIQVNSSASWNTRNDGAPRLTEYDLESVFLHEMGHGLGFLSTDSYDNFFGYGSIEQPTPFDAYAQLPDGRRLSDLPTPSIELGKALTSTLVWSGALGIAANGGVKPLLYTPAKYEEGSSVSHLDEATYSKSDLNRIMTPNLDAGEIFREPGPLLLAMMEDMRRKPPLGLAVGIPQGVRNASALISDSAAIVTFDPPANARTSQVSLYTVRNLKTDEVISSSTSPITFTGLKNGTSYSFSVVASNSNGSSEAVITTPITPQKSWQRFVIDDEADAKNLTTVIFNKKPTVLYSDSTSGRLKIATWEGKKWKKLTVDGAGGTSPRTKTPISKPISTCVNGSGTTQTLHIFYSENVEKDLHYATYDGKKFTYEIVDGNGTSVNDYRESLRFRTASDVSVSSACVATAAGVQVFYRDESQGILLGASRLKNATKWTYELVDGDKKTEGRTTGDVGFHLRATFNGRKTYVIYDSVLSINQRKQPTSGEVRVASRDTFSNTPWTYFNLDTSGPVAPMTGYDVSIAKNVNGVFATWLIAAPATMPNPSKIRWSYIQNPPTQNAATTDNYGAPTAFLNTDGTATAFNCAHRLCVLDHSRKSPTISLVTAEENLNGIASGWILVDRVRYLVAGYNGQLSMFRP</sequence>
<dbReference type="PROSITE" id="PS50853">
    <property type="entry name" value="FN3"/>
    <property type="match status" value="1"/>
</dbReference>
<dbReference type="SUPFAM" id="SSF49265">
    <property type="entry name" value="Fibronectin type III"/>
    <property type="match status" value="1"/>
</dbReference>
<dbReference type="InterPro" id="IPR036116">
    <property type="entry name" value="FN3_sf"/>
</dbReference>
<dbReference type="GO" id="GO:0008237">
    <property type="term" value="F:metallopeptidase activity"/>
    <property type="evidence" value="ECO:0007669"/>
    <property type="project" value="InterPro"/>
</dbReference>
<dbReference type="CDD" id="cd00063">
    <property type="entry name" value="FN3"/>
    <property type="match status" value="1"/>
</dbReference>
<dbReference type="EMBL" id="CAEZSD010000002">
    <property type="protein sequence ID" value="CAB4529489.1"/>
    <property type="molecule type" value="Genomic_DNA"/>
</dbReference>